<keyword evidence="1" id="KW-0251">Elongation factor</keyword>
<accession>W8SHV0</accession>
<reference evidence="1" key="1">
    <citation type="journal article" date="2014" name="ISME J.">
        <title>Genetic and functional properties of uncultivated MCG archaea assessed by metagenome and gene expression analyses.</title>
        <authorList>
            <person name="Meng J."/>
            <person name="Xu J."/>
            <person name="Qin D."/>
            <person name="He Y."/>
            <person name="Xiao X."/>
            <person name="Wang F."/>
        </authorList>
    </citation>
    <scope>NUCLEOTIDE SEQUENCE</scope>
</reference>
<name>W8SHV0_9ARCH</name>
<evidence type="ECO:0000313" key="1">
    <source>
        <dbReference type="EMBL" id="AHM02026.1"/>
    </source>
</evidence>
<organism evidence="1">
    <name type="scientific">uncultured miscellaneous Crenarchaeota group</name>
    <dbReference type="NCBI Taxonomy" id="1368239"/>
    <lineage>
        <taxon>Archaea</taxon>
        <taxon>Candidatus Bathyarchaeota</taxon>
        <taxon>environmental samples</taxon>
    </lineage>
</organism>
<dbReference type="EMBL" id="KF439060">
    <property type="protein sequence ID" value="AHM02026.1"/>
    <property type="molecule type" value="Genomic_DNA"/>
</dbReference>
<keyword evidence="1" id="KW-0648">Protein biosynthesis</keyword>
<proteinExistence type="predicted"/>
<protein>
    <submittedName>
        <fullName evidence="1">Putative elongation factor Tu domain 2</fullName>
    </submittedName>
</protein>
<dbReference type="GO" id="GO:0003746">
    <property type="term" value="F:translation elongation factor activity"/>
    <property type="evidence" value="ECO:0007669"/>
    <property type="project" value="UniProtKB-KW"/>
</dbReference>
<dbReference type="InterPro" id="IPR009000">
    <property type="entry name" value="Transl_B-barrel_sf"/>
</dbReference>
<sequence>MIEELREVGRVSHFFTKINVAIIEVTDTISVGDRIFIKGPTTDLEQTVDSMEIEHVKVQQAEAGQSIGMKVNTRVREKDLVYKTA</sequence>
<dbReference type="SUPFAM" id="SSF50447">
    <property type="entry name" value="Translation proteins"/>
    <property type="match status" value="1"/>
</dbReference>
<dbReference type="AlphaFoldDB" id="W8SHV0"/>
<dbReference type="Gene3D" id="2.40.30.10">
    <property type="entry name" value="Translation factors"/>
    <property type="match status" value="1"/>
</dbReference>